<evidence type="ECO:0000313" key="2">
    <source>
        <dbReference type="Proteomes" id="UP001153709"/>
    </source>
</evidence>
<evidence type="ECO:0000313" key="1">
    <source>
        <dbReference type="EMBL" id="CAG9834680.1"/>
    </source>
</evidence>
<proteinExistence type="predicted"/>
<name>A0A9N9SYI8_DIABA</name>
<dbReference type="PANTHER" id="PTHR20997">
    <property type="entry name" value="EG:BACR42I17.2 PROTEIN-RELATED"/>
    <property type="match status" value="1"/>
</dbReference>
<protein>
    <submittedName>
        <fullName evidence="1">Uncharacterized protein</fullName>
    </submittedName>
</protein>
<dbReference type="Proteomes" id="UP001153709">
    <property type="component" value="Chromosome 5"/>
</dbReference>
<keyword evidence="2" id="KW-1185">Reference proteome</keyword>
<dbReference type="OrthoDB" id="10278300at2759"/>
<organism evidence="1 2">
    <name type="scientific">Diabrotica balteata</name>
    <name type="common">Banded cucumber beetle</name>
    <dbReference type="NCBI Taxonomy" id="107213"/>
    <lineage>
        <taxon>Eukaryota</taxon>
        <taxon>Metazoa</taxon>
        <taxon>Ecdysozoa</taxon>
        <taxon>Arthropoda</taxon>
        <taxon>Hexapoda</taxon>
        <taxon>Insecta</taxon>
        <taxon>Pterygota</taxon>
        <taxon>Neoptera</taxon>
        <taxon>Endopterygota</taxon>
        <taxon>Coleoptera</taxon>
        <taxon>Polyphaga</taxon>
        <taxon>Cucujiformia</taxon>
        <taxon>Chrysomeloidea</taxon>
        <taxon>Chrysomelidae</taxon>
        <taxon>Galerucinae</taxon>
        <taxon>Diabroticina</taxon>
        <taxon>Diabroticites</taxon>
        <taxon>Diabrotica</taxon>
    </lineage>
</organism>
<accession>A0A9N9SYI8</accession>
<sequence length="208" mass="23805">MTQLPYFILLGLSHSIYYCEIANYNNELCTPDKVKAKQLLLNECLDRKEGAYAFSQTLMRPSGSIAEFLKKRCAMKPHLDDCLDLWLDLIKECVNADDLRGLEVWKKIDTEIINYVCAHDAEAMTSLLKNRYHSCRQGLSRILADCSRSLGITAPFYEVDKVRQKCNKIGTMESCVTSKLERNCMRNATELAKPLFHIVKTNLCSNEH</sequence>
<dbReference type="InterPro" id="IPR009832">
    <property type="entry name" value="DUF1397"/>
</dbReference>
<dbReference type="EMBL" id="OU898280">
    <property type="protein sequence ID" value="CAG9834680.1"/>
    <property type="molecule type" value="Genomic_DNA"/>
</dbReference>
<gene>
    <name evidence="1" type="ORF">DIABBA_LOCUS7965</name>
</gene>
<dbReference type="AlphaFoldDB" id="A0A9N9SYI8"/>
<dbReference type="Pfam" id="PF07165">
    <property type="entry name" value="DUF1397"/>
    <property type="match status" value="1"/>
</dbReference>
<dbReference type="PANTHER" id="PTHR20997:SF2">
    <property type="entry name" value="EG:BACR42I17.2 PROTEIN-RELATED"/>
    <property type="match status" value="1"/>
</dbReference>
<reference evidence="1" key="1">
    <citation type="submission" date="2022-01" db="EMBL/GenBank/DDBJ databases">
        <authorList>
            <person name="King R."/>
        </authorList>
    </citation>
    <scope>NUCLEOTIDE SEQUENCE</scope>
</reference>